<keyword evidence="4" id="KW-1185">Reference proteome</keyword>
<dbReference type="AlphaFoldDB" id="A0A6A3LQB5"/>
<evidence type="ECO:0000313" key="3">
    <source>
        <dbReference type="Proteomes" id="UP000429607"/>
    </source>
</evidence>
<sequence>MAASYCYSYLIPDDLVISLQADLDYFRTSKEAERQRNKGSPGVVDLTCTPDSTDDATLAVWVTPELDPFSSVCVCYEYLLQNKTKLHAVDTRCGLASAGLDKGYWSPC</sequence>
<organism evidence="1 3">
    <name type="scientific">Phytophthora rubi</name>
    <dbReference type="NCBI Taxonomy" id="129364"/>
    <lineage>
        <taxon>Eukaryota</taxon>
        <taxon>Sar</taxon>
        <taxon>Stramenopiles</taxon>
        <taxon>Oomycota</taxon>
        <taxon>Peronosporomycetes</taxon>
        <taxon>Peronosporales</taxon>
        <taxon>Peronosporaceae</taxon>
        <taxon>Phytophthora</taxon>
    </lineage>
</organism>
<evidence type="ECO:0000313" key="2">
    <source>
        <dbReference type="EMBL" id="KAE9333565.1"/>
    </source>
</evidence>
<dbReference type="Proteomes" id="UP000429607">
    <property type="component" value="Unassembled WGS sequence"/>
</dbReference>
<gene>
    <name evidence="1" type="ORF">PR001_g13357</name>
    <name evidence="2" type="ORF">PR003_g13962</name>
</gene>
<dbReference type="EMBL" id="QXFV01000909">
    <property type="protein sequence ID" value="KAE9021506.1"/>
    <property type="molecule type" value="Genomic_DNA"/>
</dbReference>
<reference evidence="1 3" key="1">
    <citation type="submission" date="2018-09" db="EMBL/GenBank/DDBJ databases">
        <title>Genomic investigation of the strawberry pathogen Phytophthora fragariae indicates pathogenicity is determined by transcriptional variation in three key races.</title>
        <authorList>
            <person name="Adams T.M."/>
            <person name="Armitage A.D."/>
            <person name="Sobczyk M.K."/>
            <person name="Bates H.J."/>
            <person name="Dunwell J.M."/>
            <person name="Nellist C.F."/>
            <person name="Harrison R.J."/>
        </authorList>
    </citation>
    <scope>NUCLEOTIDE SEQUENCE [LARGE SCALE GENOMIC DNA]</scope>
    <source>
        <strain evidence="1 3">SCRP249</strain>
        <strain evidence="2 4">SCRP333</strain>
    </source>
</reference>
<name>A0A6A3LQB5_9STRA</name>
<accession>A0A6A3LQB5</accession>
<dbReference type="Proteomes" id="UP000434957">
    <property type="component" value="Unassembled WGS sequence"/>
</dbReference>
<evidence type="ECO:0000313" key="1">
    <source>
        <dbReference type="EMBL" id="KAE9021506.1"/>
    </source>
</evidence>
<evidence type="ECO:0000313" key="4">
    <source>
        <dbReference type="Proteomes" id="UP000434957"/>
    </source>
</evidence>
<comment type="caution">
    <text evidence="1">The sequence shown here is derived from an EMBL/GenBank/DDBJ whole genome shotgun (WGS) entry which is preliminary data.</text>
</comment>
<proteinExistence type="predicted"/>
<protein>
    <submittedName>
        <fullName evidence="1">Uncharacterized protein</fullName>
    </submittedName>
</protein>
<dbReference type="EMBL" id="QXFT01000902">
    <property type="protein sequence ID" value="KAE9333565.1"/>
    <property type="molecule type" value="Genomic_DNA"/>
</dbReference>